<protein>
    <recommendedName>
        <fullName evidence="2">NAD-specific glutamate dehydrogenase</fullName>
    </recommendedName>
</protein>
<organism evidence="1">
    <name type="scientific">bioreactor metagenome</name>
    <dbReference type="NCBI Taxonomy" id="1076179"/>
    <lineage>
        <taxon>unclassified sequences</taxon>
        <taxon>metagenomes</taxon>
        <taxon>ecological metagenomes</taxon>
    </lineage>
</organism>
<dbReference type="EMBL" id="VSSQ01016714">
    <property type="protein sequence ID" value="MPM58344.1"/>
    <property type="molecule type" value="Genomic_DNA"/>
</dbReference>
<proteinExistence type="predicted"/>
<sequence length="265" mass="27751">MLGGEGVIAQIAGGHGRAQAFGQLLGFFYRIAHHHAATGQDHGELGGLQQFDGLVQRLFAAMATVHAHGLGDLAFDLAVEVVARDIELRGAHLRHGAVEAAAGEFGHALGVDHVALVLGELLEHRQLVGFLEAAQAHAHGAGFGRDDDLRAVRPEGGGDAGHAVGNARAVLADDQAVAAGNARIAVGHVRGALFVDHRNQADACGREDVHRIHEGRTHDAEHLGHAIGHAGFDERLGRRHLVHAFDDLAIVCGGFSHLCLLKGGL</sequence>
<dbReference type="AlphaFoldDB" id="A0A645B9J3"/>
<evidence type="ECO:0008006" key="2">
    <source>
        <dbReference type="Google" id="ProtNLM"/>
    </source>
</evidence>
<comment type="caution">
    <text evidence="1">The sequence shown here is derived from an EMBL/GenBank/DDBJ whole genome shotgun (WGS) entry which is preliminary data.</text>
</comment>
<gene>
    <name evidence="1" type="ORF">SDC9_105175</name>
</gene>
<evidence type="ECO:0000313" key="1">
    <source>
        <dbReference type="EMBL" id="MPM58344.1"/>
    </source>
</evidence>
<name>A0A645B9J3_9ZZZZ</name>
<accession>A0A645B9J3</accession>
<reference evidence="1" key="1">
    <citation type="submission" date="2019-08" db="EMBL/GenBank/DDBJ databases">
        <authorList>
            <person name="Kucharzyk K."/>
            <person name="Murdoch R.W."/>
            <person name="Higgins S."/>
            <person name="Loffler F."/>
        </authorList>
    </citation>
    <scope>NUCLEOTIDE SEQUENCE</scope>
</reference>